<evidence type="ECO:0000313" key="3">
    <source>
        <dbReference type="Proteomes" id="UP000016665"/>
    </source>
</evidence>
<dbReference type="Ensembl" id="ENSFALT00000030232.1">
    <property type="protein sequence ID" value="ENSFALP00000023882.1"/>
    <property type="gene ID" value="ENSFALG00000023994.1"/>
</dbReference>
<reference evidence="2" key="2">
    <citation type="submission" date="2025-08" db="UniProtKB">
        <authorList>
            <consortium name="Ensembl"/>
        </authorList>
    </citation>
    <scope>IDENTIFICATION</scope>
</reference>
<proteinExistence type="predicted"/>
<sequence length="138" mass="15383">MRQDLSAVRWSTLLFLGKIKFLSGSSKESSVYHPSPTTEQKSTRDASSAGGRARRLSITVPPRCTDVPRDTKITQRTCQLCDGAPYSIWPEGFLPTHGSSKRTQQSCTEPKITRKHTNSTGCFYKKYSSHLLSKTSIN</sequence>
<keyword evidence="3" id="KW-1185">Reference proteome</keyword>
<dbReference type="Proteomes" id="UP000016665">
    <property type="component" value="Chromosome 1A"/>
</dbReference>
<dbReference type="AlphaFoldDB" id="A0A803VMC6"/>
<accession>A0A803VMC6</accession>
<feature type="region of interest" description="Disordered" evidence="1">
    <location>
        <begin position="26"/>
        <end position="57"/>
    </location>
</feature>
<organism evidence="2 3">
    <name type="scientific">Ficedula albicollis</name>
    <name type="common">Collared flycatcher</name>
    <name type="synonym">Muscicapa albicollis</name>
    <dbReference type="NCBI Taxonomy" id="59894"/>
    <lineage>
        <taxon>Eukaryota</taxon>
        <taxon>Metazoa</taxon>
        <taxon>Chordata</taxon>
        <taxon>Craniata</taxon>
        <taxon>Vertebrata</taxon>
        <taxon>Euteleostomi</taxon>
        <taxon>Archelosauria</taxon>
        <taxon>Archosauria</taxon>
        <taxon>Dinosauria</taxon>
        <taxon>Saurischia</taxon>
        <taxon>Theropoda</taxon>
        <taxon>Coelurosauria</taxon>
        <taxon>Aves</taxon>
        <taxon>Neognathae</taxon>
        <taxon>Neoaves</taxon>
        <taxon>Telluraves</taxon>
        <taxon>Australaves</taxon>
        <taxon>Passeriformes</taxon>
        <taxon>Muscicapidae</taxon>
        <taxon>Ficedula</taxon>
    </lineage>
</organism>
<reference evidence="2 3" key="1">
    <citation type="journal article" date="2012" name="Nature">
        <title>The genomic landscape of species divergence in Ficedula flycatchers.</title>
        <authorList>
            <person name="Ellegren H."/>
            <person name="Smeds L."/>
            <person name="Burri R."/>
            <person name="Olason P.I."/>
            <person name="Backstrom N."/>
            <person name="Kawakami T."/>
            <person name="Kunstner A."/>
            <person name="Makinen H."/>
            <person name="Nadachowska-Brzyska K."/>
            <person name="Qvarnstrom A."/>
            <person name="Uebbing S."/>
            <person name="Wolf J.B."/>
        </authorList>
    </citation>
    <scope>NUCLEOTIDE SEQUENCE [LARGE SCALE GENOMIC DNA]</scope>
</reference>
<evidence type="ECO:0000313" key="2">
    <source>
        <dbReference type="Ensembl" id="ENSFALP00000023882.1"/>
    </source>
</evidence>
<protein>
    <submittedName>
        <fullName evidence="2">Uncharacterized protein</fullName>
    </submittedName>
</protein>
<evidence type="ECO:0000256" key="1">
    <source>
        <dbReference type="SAM" id="MobiDB-lite"/>
    </source>
</evidence>
<reference evidence="2" key="3">
    <citation type="submission" date="2025-09" db="UniProtKB">
        <authorList>
            <consortium name="Ensembl"/>
        </authorList>
    </citation>
    <scope>IDENTIFICATION</scope>
</reference>
<name>A0A803VMC6_FICAL</name>